<comment type="caution">
    <text evidence="2">The sequence shown here is derived from an EMBL/GenBank/DDBJ whole genome shotgun (WGS) entry which is preliminary data.</text>
</comment>
<evidence type="ECO:0000313" key="2">
    <source>
        <dbReference type="EMBL" id="KAL2058033.1"/>
    </source>
</evidence>
<proteinExistence type="predicted"/>
<dbReference type="Proteomes" id="UP001590951">
    <property type="component" value="Unassembled WGS sequence"/>
</dbReference>
<feature type="compositionally biased region" description="Polar residues" evidence="1">
    <location>
        <begin position="20"/>
        <end position="30"/>
    </location>
</feature>
<reference evidence="2 3" key="1">
    <citation type="submission" date="2024-09" db="EMBL/GenBank/DDBJ databases">
        <title>Rethinking Asexuality: The Enigmatic Case of Functional Sexual Genes in Lepraria (Stereocaulaceae).</title>
        <authorList>
            <person name="Doellman M."/>
            <person name="Sun Y."/>
            <person name="Barcenas-Pena A."/>
            <person name="Lumbsch H.T."/>
            <person name="Grewe F."/>
        </authorList>
    </citation>
    <scope>NUCLEOTIDE SEQUENCE [LARGE SCALE GENOMIC DNA]</scope>
    <source>
        <strain evidence="2 3">Grewe 0041</strain>
    </source>
</reference>
<gene>
    <name evidence="2" type="ORF">ABVK25_001651</name>
</gene>
<evidence type="ECO:0000256" key="1">
    <source>
        <dbReference type="SAM" id="MobiDB-lite"/>
    </source>
</evidence>
<sequence length="120" mass="12806">MSDGAREKKRVKLTLGMPSKNGTPQGSRSGSPEVPNVNAAKAGGSRAGSPVSSRPADAVPLPTAAEIRAVVPATGITVSQLLAHFKGRNISEDATRKTRFMKLMKENTQFERVRRVLLPL</sequence>
<keyword evidence="3" id="KW-1185">Reference proteome</keyword>
<organism evidence="2 3">
    <name type="scientific">Lepraria finkii</name>
    <dbReference type="NCBI Taxonomy" id="1340010"/>
    <lineage>
        <taxon>Eukaryota</taxon>
        <taxon>Fungi</taxon>
        <taxon>Dikarya</taxon>
        <taxon>Ascomycota</taxon>
        <taxon>Pezizomycotina</taxon>
        <taxon>Lecanoromycetes</taxon>
        <taxon>OSLEUM clade</taxon>
        <taxon>Lecanoromycetidae</taxon>
        <taxon>Lecanorales</taxon>
        <taxon>Lecanorineae</taxon>
        <taxon>Stereocaulaceae</taxon>
        <taxon>Lepraria</taxon>
    </lineage>
</organism>
<accession>A0ABR4BJP8</accession>
<feature type="region of interest" description="Disordered" evidence="1">
    <location>
        <begin position="1"/>
        <end position="57"/>
    </location>
</feature>
<evidence type="ECO:0000313" key="3">
    <source>
        <dbReference type="Proteomes" id="UP001590951"/>
    </source>
</evidence>
<protein>
    <submittedName>
        <fullName evidence="2">Uncharacterized protein</fullName>
    </submittedName>
</protein>
<name>A0ABR4BJP8_9LECA</name>
<dbReference type="EMBL" id="JBHFEH010000003">
    <property type="protein sequence ID" value="KAL2058033.1"/>
    <property type="molecule type" value="Genomic_DNA"/>
</dbReference>